<gene>
    <name evidence="7" type="ORF">ACG04R_26810</name>
</gene>
<proteinExistence type="inferred from homology"/>
<comment type="caution">
    <text evidence="7">The sequence shown here is derived from an EMBL/GenBank/DDBJ whole genome shotgun (WGS) entry which is preliminary data.</text>
</comment>
<dbReference type="PANTHER" id="PTHR47053:SF1">
    <property type="entry name" value="MUREIN DD-ENDOPEPTIDASE MEPH-RELATED"/>
    <property type="match status" value="1"/>
</dbReference>
<feature type="signal peptide" evidence="5">
    <location>
        <begin position="1"/>
        <end position="27"/>
    </location>
</feature>
<dbReference type="Gene3D" id="3.90.1720.10">
    <property type="entry name" value="endopeptidase domain like (from Nostoc punctiforme)"/>
    <property type="match status" value="1"/>
</dbReference>
<comment type="similarity">
    <text evidence="1">Belongs to the peptidase C40 family.</text>
</comment>
<evidence type="ECO:0000256" key="4">
    <source>
        <dbReference type="ARBA" id="ARBA00022807"/>
    </source>
</evidence>
<dbReference type="PANTHER" id="PTHR47053">
    <property type="entry name" value="MUREIN DD-ENDOPEPTIDASE MEPH-RELATED"/>
    <property type="match status" value="1"/>
</dbReference>
<evidence type="ECO:0000256" key="3">
    <source>
        <dbReference type="ARBA" id="ARBA00022801"/>
    </source>
</evidence>
<evidence type="ECO:0000256" key="1">
    <source>
        <dbReference type="ARBA" id="ARBA00007074"/>
    </source>
</evidence>
<dbReference type="EMBL" id="JBIGIC010000021">
    <property type="protein sequence ID" value="MFG6490310.1"/>
    <property type="molecule type" value="Genomic_DNA"/>
</dbReference>
<sequence>MSLVSTTTLLNRIAAAGLLVIGCAAHAQGVAQAATVNPAAPPPGTVTGAYGQSLQQQQAAADKAAPAATAVKTSAAQPATAGDAVSRFLAERGLTTAAEQPSGSSRLLASVRDTASDLVLSAMNFLGVRYTRGGNSVENGFDCSGFTRHIFEMSVGLVLPRRADEQAKSNSLAAVRKEELKPGDLVFFNTMRATFSHVGIYVGEGKFIHAPRTGSAVRVEDMRDAYWAKRFTGARRADLKAAAEAPSTR</sequence>
<name>A0ABW7HK56_9BURK</name>
<keyword evidence="3" id="KW-0378">Hydrolase</keyword>
<feature type="chain" id="PRO_5046755829" evidence="5">
    <location>
        <begin position="28"/>
        <end position="249"/>
    </location>
</feature>
<keyword evidence="8" id="KW-1185">Reference proteome</keyword>
<dbReference type="PROSITE" id="PS51935">
    <property type="entry name" value="NLPC_P60"/>
    <property type="match status" value="1"/>
</dbReference>
<dbReference type="InterPro" id="IPR051202">
    <property type="entry name" value="Peptidase_C40"/>
</dbReference>
<keyword evidence="5" id="KW-0732">Signal</keyword>
<dbReference type="RefSeq" id="WP_394417281.1">
    <property type="nucleotide sequence ID" value="NZ_JBIGIC010000021.1"/>
</dbReference>
<evidence type="ECO:0000256" key="5">
    <source>
        <dbReference type="SAM" id="SignalP"/>
    </source>
</evidence>
<dbReference type="Pfam" id="PF00877">
    <property type="entry name" value="NLPC_P60"/>
    <property type="match status" value="1"/>
</dbReference>
<protein>
    <submittedName>
        <fullName evidence="7">C40 family peptidase</fullName>
    </submittedName>
</protein>
<dbReference type="SUPFAM" id="SSF54001">
    <property type="entry name" value="Cysteine proteinases"/>
    <property type="match status" value="1"/>
</dbReference>
<accession>A0ABW7HK56</accession>
<keyword evidence="2" id="KW-0645">Protease</keyword>
<dbReference type="Proteomes" id="UP001606134">
    <property type="component" value="Unassembled WGS sequence"/>
</dbReference>
<organism evidence="7 8">
    <name type="scientific">Pelomonas candidula</name>
    <dbReference type="NCBI Taxonomy" id="3299025"/>
    <lineage>
        <taxon>Bacteria</taxon>
        <taxon>Pseudomonadati</taxon>
        <taxon>Pseudomonadota</taxon>
        <taxon>Betaproteobacteria</taxon>
        <taxon>Burkholderiales</taxon>
        <taxon>Sphaerotilaceae</taxon>
        <taxon>Roseateles</taxon>
    </lineage>
</organism>
<dbReference type="InterPro" id="IPR038765">
    <property type="entry name" value="Papain-like_cys_pep_sf"/>
</dbReference>
<evidence type="ECO:0000256" key="2">
    <source>
        <dbReference type="ARBA" id="ARBA00022670"/>
    </source>
</evidence>
<feature type="domain" description="NlpC/P60" evidence="6">
    <location>
        <begin position="112"/>
        <end position="238"/>
    </location>
</feature>
<dbReference type="InterPro" id="IPR000064">
    <property type="entry name" value="NLP_P60_dom"/>
</dbReference>
<keyword evidence="4" id="KW-0788">Thiol protease</keyword>
<evidence type="ECO:0000313" key="8">
    <source>
        <dbReference type="Proteomes" id="UP001606134"/>
    </source>
</evidence>
<reference evidence="7 8" key="1">
    <citation type="submission" date="2024-08" db="EMBL/GenBank/DDBJ databases">
        <authorList>
            <person name="Lu H."/>
        </authorList>
    </citation>
    <scope>NUCLEOTIDE SEQUENCE [LARGE SCALE GENOMIC DNA]</scope>
    <source>
        <strain evidence="7 8">BYS78W</strain>
    </source>
</reference>
<evidence type="ECO:0000259" key="6">
    <source>
        <dbReference type="PROSITE" id="PS51935"/>
    </source>
</evidence>
<evidence type="ECO:0000313" key="7">
    <source>
        <dbReference type="EMBL" id="MFG6490310.1"/>
    </source>
</evidence>